<comment type="similarity">
    <text evidence="1">Belongs to the N-acetylmuramoyl-L-alanine amidase 2 family.</text>
</comment>
<sequence length="554" mass="63165">MSNLFLDSDQWAGPVSRLSRCSLLRCRVQVDNDPSSLDTPTEVPSEWNPTKPILRILSHKEWLEPTCTRRSAFVAYSSTSQIQEVVVHDASVTNFRCFTLSACIHYLRQISLDQLEEGSPGIGFNFMIGNDGTVYEGRGLNYEGSHTHGHNMHTYGIAFLGSYPLNFPAVTPLQAFWYLIKYLQFKKMLPDDFRLKTHRDLHPDDCPGLALQALMHTWSQGTPNPEESKIEICASEGKSPSTGSLSATTIGLFVLSSLVVLGLGLLVASIVVNYSISRSSPIGGTSSLIEHTPECQRWSEVCRRVNKSQLQFRHTDIHPNMPNSDQGRYRLFLNAYQLPAQVKLGLAFHQSLKPRGYNKELALITLFCQNWRSLLEQDSIPPLLLLMTLSALRRYIIVPNDIRPPLRIQLLTCYLDFMIVVAAHNDLNYNDQMAELCSDTSVITSVRRERSTWNPFCGRSFRLSCLKCDLCQPLETQENYTWTSGHKGRRSGRKRFTLGRKSTEPRMNTYYVGNTEWHKFRERQNLYARIPELEDEETSFQKFLVYRESSLDGT</sequence>
<keyword evidence="2" id="KW-0472">Membrane</keyword>
<evidence type="ECO:0000256" key="2">
    <source>
        <dbReference type="SAM" id="Phobius"/>
    </source>
</evidence>
<feature type="domain" description="Peptidoglycan recognition protein family" evidence="3">
    <location>
        <begin position="54"/>
        <end position="202"/>
    </location>
</feature>
<dbReference type="Proteomes" id="UP000272942">
    <property type="component" value="Unassembled WGS sequence"/>
</dbReference>
<evidence type="ECO:0000313" key="6">
    <source>
        <dbReference type="WBParaSite" id="ECPE_0001057101-mRNA-1"/>
    </source>
</evidence>
<dbReference type="InterPro" id="IPR002502">
    <property type="entry name" value="Amidase_domain"/>
</dbReference>
<reference evidence="6" key="1">
    <citation type="submission" date="2016-06" db="UniProtKB">
        <authorList>
            <consortium name="WormBaseParasite"/>
        </authorList>
    </citation>
    <scope>IDENTIFICATION</scope>
</reference>
<dbReference type="GO" id="GO:0009253">
    <property type="term" value="P:peptidoglycan catabolic process"/>
    <property type="evidence" value="ECO:0007669"/>
    <property type="project" value="InterPro"/>
</dbReference>
<feature type="transmembrane region" description="Helical" evidence="2">
    <location>
        <begin position="250"/>
        <end position="272"/>
    </location>
</feature>
<dbReference type="InterPro" id="IPR006619">
    <property type="entry name" value="PGRP_domain_met/bac"/>
</dbReference>
<dbReference type="GO" id="GO:0008745">
    <property type="term" value="F:N-acetylmuramoyl-L-alanine amidase activity"/>
    <property type="evidence" value="ECO:0007669"/>
    <property type="project" value="InterPro"/>
</dbReference>
<accession>A0A183AUA4</accession>
<evidence type="ECO:0000259" key="3">
    <source>
        <dbReference type="SMART" id="SM00701"/>
    </source>
</evidence>
<reference evidence="4 5" key="2">
    <citation type="submission" date="2018-11" db="EMBL/GenBank/DDBJ databases">
        <authorList>
            <consortium name="Pathogen Informatics"/>
        </authorList>
    </citation>
    <scope>NUCLEOTIDE SEQUENCE [LARGE SCALE GENOMIC DNA]</scope>
    <source>
        <strain evidence="4 5">Egypt</strain>
    </source>
</reference>
<dbReference type="InterPro" id="IPR036505">
    <property type="entry name" value="Amidase/PGRP_sf"/>
</dbReference>
<organism evidence="6">
    <name type="scientific">Echinostoma caproni</name>
    <dbReference type="NCBI Taxonomy" id="27848"/>
    <lineage>
        <taxon>Eukaryota</taxon>
        <taxon>Metazoa</taxon>
        <taxon>Spiralia</taxon>
        <taxon>Lophotrochozoa</taxon>
        <taxon>Platyhelminthes</taxon>
        <taxon>Trematoda</taxon>
        <taxon>Digenea</taxon>
        <taxon>Plagiorchiida</taxon>
        <taxon>Echinostomata</taxon>
        <taxon>Echinostomatoidea</taxon>
        <taxon>Echinostomatidae</taxon>
        <taxon>Echinostoma</taxon>
    </lineage>
</organism>
<dbReference type="CDD" id="cd06583">
    <property type="entry name" value="PGRP"/>
    <property type="match status" value="1"/>
</dbReference>
<keyword evidence="2" id="KW-0812">Transmembrane</keyword>
<dbReference type="GO" id="GO:0008270">
    <property type="term" value="F:zinc ion binding"/>
    <property type="evidence" value="ECO:0007669"/>
    <property type="project" value="InterPro"/>
</dbReference>
<dbReference type="OrthoDB" id="10001926at2759"/>
<gene>
    <name evidence="4" type="ORF">ECPE_LOCUS10540</name>
</gene>
<dbReference type="InterPro" id="IPR015510">
    <property type="entry name" value="PGRP"/>
</dbReference>
<dbReference type="AlphaFoldDB" id="A0A183AUA4"/>
<dbReference type="Pfam" id="PF01510">
    <property type="entry name" value="Amidase_2"/>
    <property type="match status" value="1"/>
</dbReference>
<dbReference type="SMART" id="SM00701">
    <property type="entry name" value="PGRP"/>
    <property type="match status" value="1"/>
</dbReference>
<evidence type="ECO:0000313" key="5">
    <source>
        <dbReference type="Proteomes" id="UP000272942"/>
    </source>
</evidence>
<name>A0A183AUA4_9TREM</name>
<keyword evidence="5" id="KW-1185">Reference proteome</keyword>
<protein>
    <submittedName>
        <fullName evidence="6">PGRP domain-containing protein</fullName>
    </submittedName>
</protein>
<evidence type="ECO:0000256" key="1">
    <source>
        <dbReference type="ARBA" id="ARBA00007553"/>
    </source>
</evidence>
<dbReference type="WBParaSite" id="ECPE_0001057101-mRNA-1">
    <property type="protein sequence ID" value="ECPE_0001057101-mRNA-1"/>
    <property type="gene ID" value="ECPE_0001057101"/>
</dbReference>
<evidence type="ECO:0000313" key="4">
    <source>
        <dbReference type="EMBL" id="VDP87222.1"/>
    </source>
</evidence>
<dbReference type="PANTHER" id="PTHR11022:SF41">
    <property type="entry name" value="PEPTIDOGLYCAN-RECOGNITION PROTEIN LC-RELATED"/>
    <property type="match status" value="1"/>
</dbReference>
<dbReference type="Gene3D" id="3.40.80.10">
    <property type="entry name" value="Peptidoglycan recognition protein-like"/>
    <property type="match status" value="1"/>
</dbReference>
<keyword evidence="2" id="KW-1133">Transmembrane helix</keyword>
<dbReference type="SUPFAM" id="SSF55846">
    <property type="entry name" value="N-acetylmuramoyl-L-alanine amidase-like"/>
    <property type="match status" value="1"/>
</dbReference>
<proteinExistence type="inferred from homology"/>
<dbReference type="EMBL" id="UZAN01049244">
    <property type="protein sequence ID" value="VDP87222.1"/>
    <property type="molecule type" value="Genomic_DNA"/>
</dbReference>
<dbReference type="PANTHER" id="PTHR11022">
    <property type="entry name" value="PEPTIDOGLYCAN RECOGNITION PROTEIN"/>
    <property type="match status" value="1"/>
</dbReference>